<gene>
    <name evidence="9" type="ORF">FJU11_09750</name>
</gene>
<dbReference type="EMBL" id="VHLH01000016">
    <property type="protein sequence ID" value="TPW28139.1"/>
    <property type="molecule type" value="Genomic_DNA"/>
</dbReference>
<evidence type="ECO:0000313" key="10">
    <source>
        <dbReference type="Proteomes" id="UP000320314"/>
    </source>
</evidence>
<accession>A0A506U6A9</accession>
<evidence type="ECO:0000259" key="8">
    <source>
        <dbReference type="Pfam" id="PF04239"/>
    </source>
</evidence>
<evidence type="ECO:0000256" key="3">
    <source>
        <dbReference type="ARBA" id="ARBA00022475"/>
    </source>
</evidence>
<protein>
    <submittedName>
        <fullName evidence="9">DUF421 domain-containing protein</fullName>
    </submittedName>
</protein>
<feature type="transmembrane region" description="Helical" evidence="7">
    <location>
        <begin position="44"/>
        <end position="63"/>
    </location>
</feature>
<sequence length="188" mass="20507">MATEWFLPAAWSDLAWVVISTVGMYCTILALARLSGVRSFAEMSAFDVAVTIAVGSLLATSIATRNPPLLQGVVAMVSLYGLQLVLSRLRRHYRGVSHITDNAPIQLMGRGGVVYHVNMDLARVTEDDLRTHLRKANVVDPKRVEAVVMEGTGEINVLHGHGGGSLENAWILRDVRNYDEGIGRPSVE</sequence>
<evidence type="ECO:0000256" key="5">
    <source>
        <dbReference type="ARBA" id="ARBA00022989"/>
    </source>
</evidence>
<keyword evidence="5 7" id="KW-1133">Transmembrane helix</keyword>
<keyword evidence="4 7" id="KW-0812">Transmembrane</keyword>
<evidence type="ECO:0000256" key="7">
    <source>
        <dbReference type="SAM" id="Phobius"/>
    </source>
</evidence>
<dbReference type="AlphaFoldDB" id="A0A506U6A9"/>
<evidence type="ECO:0000256" key="2">
    <source>
        <dbReference type="ARBA" id="ARBA00006448"/>
    </source>
</evidence>
<reference evidence="9 10" key="1">
    <citation type="submission" date="2019-06" db="EMBL/GenBank/DDBJ databases">
        <authorList>
            <person name="Li M."/>
        </authorList>
    </citation>
    <scope>NUCLEOTIDE SEQUENCE [LARGE SCALE GENOMIC DNA]</scope>
    <source>
        <strain evidence="9 10">BGMRC6574</strain>
    </source>
</reference>
<keyword evidence="3" id="KW-1003">Cell membrane</keyword>
<comment type="subcellular location">
    <subcellularLocation>
        <location evidence="1">Cell membrane</location>
        <topology evidence="1">Multi-pass membrane protein</topology>
    </subcellularLocation>
</comment>
<feature type="domain" description="YetF C-terminal" evidence="8">
    <location>
        <begin position="92"/>
        <end position="159"/>
    </location>
</feature>
<dbReference type="GO" id="GO:0005886">
    <property type="term" value="C:plasma membrane"/>
    <property type="evidence" value="ECO:0007669"/>
    <property type="project" value="UniProtKB-SubCell"/>
</dbReference>
<dbReference type="Proteomes" id="UP000320314">
    <property type="component" value="Unassembled WGS sequence"/>
</dbReference>
<keyword evidence="10" id="KW-1185">Reference proteome</keyword>
<proteinExistence type="inferred from homology"/>
<evidence type="ECO:0000256" key="6">
    <source>
        <dbReference type="ARBA" id="ARBA00023136"/>
    </source>
</evidence>
<keyword evidence="6 7" id="KW-0472">Membrane</keyword>
<dbReference type="InterPro" id="IPR007353">
    <property type="entry name" value="DUF421"/>
</dbReference>
<evidence type="ECO:0000256" key="1">
    <source>
        <dbReference type="ARBA" id="ARBA00004651"/>
    </source>
</evidence>
<comment type="similarity">
    <text evidence="2">Belongs to the UPF0702 family.</text>
</comment>
<evidence type="ECO:0000313" key="9">
    <source>
        <dbReference type="EMBL" id="TPW28139.1"/>
    </source>
</evidence>
<dbReference type="Pfam" id="PF04239">
    <property type="entry name" value="DUF421"/>
    <property type="match status" value="1"/>
</dbReference>
<feature type="transmembrane region" description="Helical" evidence="7">
    <location>
        <begin position="69"/>
        <end position="86"/>
    </location>
</feature>
<organism evidence="9 10">
    <name type="scientific">Pararhizobium mangrovi</name>
    <dbReference type="NCBI Taxonomy" id="2590452"/>
    <lineage>
        <taxon>Bacteria</taxon>
        <taxon>Pseudomonadati</taxon>
        <taxon>Pseudomonadota</taxon>
        <taxon>Alphaproteobacteria</taxon>
        <taxon>Hyphomicrobiales</taxon>
        <taxon>Rhizobiaceae</taxon>
        <taxon>Rhizobium/Agrobacterium group</taxon>
        <taxon>Pararhizobium</taxon>
    </lineage>
</organism>
<dbReference type="PANTHER" id="PTHR34582:SF6">
    <property type="entry name" value="UPF0702 TRANSMEMBRANE PROTEIN YCAP"/>
    <property type="match status" value="1"/>
</dbReference>
<evidence type="ECO:0000256" key="4">
    <source>
        <dbReference type="ARBA" id="ARBA00022692"/>
    </source>
</evidence>
<dbReference type="PANTHER" id="PTHR34582">
    <property type="entry name" value="UPF0702 TRANSMEMBRANE PROTEIN YCAP"/>
    <property type="match status" value="1"/>
</dbReference>
<dbReference type="Gene3D" id="3.30.240.20">
    <property type="entry name" value="bsu07140 like domains"/>
    <property type="match status" value="1"/>
</dbReference>
<dbReference type="OrthoDB" id="9793799at2"/>
<comment type="caution">
    <text evidence="9">The sequence shown here is derived from an EMBL/GenBank/DDBJ whole genome shotgun (WGS) entry which is preliminary data.</text>
</comment>
<dbReference type="InterPro" id="IPR023090">
    <property type="entry name" value="UPF0702_alpha/beta_dom_sf"/>
</dbReference>
<feature type="transmembrane region" description="Helical" evidence="7">
    <location>
        <begin position="14"/>
        <end position="32"/>
    </location>
</feature>
<name>A0A506U6A9_9HYPH</name>
<dbReference type="RefSeq" id="WP_141166864.1">
    <property type="nucleotide sequence ID" value="NZ_VHLH01000016.1"/>
</dbReference>